<feature type="chain" id="PRO_5002045348" description="Secreted protein" evidence="1">
    <location>
        <begin position="24"/>
        <end position="93"/>
    </location>
</feature>
<name>A0A0A9EE08_ARUDO</name>
<feature type="signal peptide" evidence="1">
    <location>
        <begin position="1"/>
        <end position="23"/>
    </location>
</feature>
<evidence type="ECO:0000313" key="2">
    <source>
        <dbReference type="EMBL" id="JAD94262.1"/>
    </source>
</evidence>
<reference evidence="2" key="2">
    <citation type="journal article" date="2015" name="Data Brief">
        <title>Shoot transcriptome of the giant reed, Arundo donax.</title>
        <authorList>
            <person name="Barrero R.A."/>
            <person name="Guerrero F.D."/>
            <person name="Moolhuijzen P."/>
            <person name="Goolsby J.A."/>
            <person name="Tidwell J."/>
            <person name="Bellgard S.E."/>
            <person name="Bellgard M.I."/>
        </authorList>
    </citation>
    <scope>NUCLEOTIDE SEQUENCE</scope>
    <source>
        <tissue evidence="2">Shoot tissue taken approximately 20 cm above the soil surface</tissue>
    </source>
</reference>
<evidence type="ECO:0000256" key="1">
    <source>
        <dbReference type="SAM" id="SignalP"/>
    </source>
</evidence>
<evidence type="ECO:0008006" key="3">
    <source>
        <dbReference type="Google" id="ProtNLM"/>
    </source>
</evidence>
<accession>A0A0A9EE08</accession>
<organism evidence="2">
    <name type="scientific">Arundo donax</name>
    <name type="common">Giant reed</name>
    <name type="synonym">Donax arundinaceus</name>
    <dbReference type="NCBI Taxonomy" id="35708"/>
    <lineage>
        <taxon>Eukaryota</taxon>
        <taxon>Viridiplantae</taxon>
        <taxon>Streptophyta</taxon>
        <taxon>Embryophyta</taxon>
        <taxon>Tracheophyta</taxon>
        <taxon>Spermatophyta</taxon>
        <taxon>Magnoliopsida</taxon>
        <taxon>Liliopsida</taxon>
        <taxon>Poales</taxon>
        <taxon>Poaceae</taxon>
        <taxon>PACMAD clade</taxon>
        <taxon>Arundinoideae</taxon>
        <taxon>Arundineae</taxon>
        <taxon>Arundo</taxon>
    </lineage>
</organism>
<dbReference type="EMBL" id="GBRH01203633">
    <property type="protein sequence ID" value="JAD94262.1"/>
    <property type="molecule type" value="Transcribed_RNA"/>
</dbReference>
<sequence length="93" mass="10457">MFQRRCSALLLPAFMVGIESSLSLQVATLDNHHAGGMGPWIMSCVKQTPWYVQHPLRRVVTFTSSRHRPLNSTSLEHRCLQLGSATSPYQSFV</sequence>
<proteinExistence type="predicted"/>
<protein>
    <recommendedName>
        <fullName evidence="3">Secreted protein</fullName>
    </recommendedName>
</protein>
<keyword evidence="1" id="KW-0732">Signal</keyword>
<reference evidence="2" key="1">
    <citation type="submission" date="2014-09" db="EMBL/GenBank/DDBJ databases">
        <authorList>
            <person name="Magalhaes I.L.F."/>
            <person name="Oliveira U."/>
            <person name="Santos F.R."/>
            <person name="Vidigal T.H.D.A."/>
            <person name="Brescovit A.D."/>
            <person name="Santos A.J."/>
        </authorList>
    </citation>
    <scope>NUCLEOTIDE SEQUENCE</scope>
    <source>
        <tissue evidence="2">Shoot tissue taken approximately 20 cm above the soil surface</tissue>
    </source>
</reference>
<dbReference type="AlphaFoldDB" id="A0A0A9EE08"/>